<evidence type="ECO:0000313" key="2">
    <source>
        <dbReference type="Proteomes" id="UP001497522"/>
    </source>
</evidence>
<evidence type="ECO:0000313" key="1">
    <source>
        <dbReference type="EMBL" id="CAK9857362.1"/>
    </source>
</evidence>
<reference evidence="1 2" key="1">
    <citation type="submission" date="2024-03" db="EMBL/GenBank/DDBJ databases">
        <authorList>
            <consortium name="ELIXIR-Norway"/>
            <consortium name="Elixir Norway"/>
        </authorList>
    </citation>
    <scope>NUCLEOTIDE SEQUENCE [LARGE SCALE GENOMIC DNA]</scope>
</reference>
<organism evidence="1 2">
    <name type="scientific">Sphagnum jensenii</name>
    <dbReference type="NCBI Taxonomy" id="128206"/>
    <lineage>
        <taxon>Eukaryota</taxon>
        <taxon>Viridiplantae</taxon>
        <taxon>Streptophyta</taxon>
        <taxon>Embryophyta</taxon>
        <taxon>Bryophyta</taxon>
        <taxon>Sphagnophytina</taxon>
        <taxon>Sphagnopsida</taxon>
        <taxon>Sphagnales</taxon>
        <taxon>Sphagnaceae</taxon>
        <taxon>Sphagnum</taxon>
    </lineage>
</organism>
<dbReference type="PANTHER" id="PTHR34797:SF1">
    <property type="entry name" value="ATG8-INTERACTING PROTEIN 2"/>
    <property type="match status" value="1"/>
</dbReference>
<keyword evidence="2" id="KW-1185">Reference proteome</keyword>
<dbReference type="InterPro" id="IPR040304">
    <property type="entry name" value="ATG8-IP-1/2"/>
</dbReference>
<accession>A0ABP1A469</accession>
<dbReference type="PANTHER" id="PTHR34797">
    <property type="entry name" value="ATG8-INTERACTING PROTEIN 2"/>
    <property type="match status" value="1"/>
</dbReference>
<dbReference type="EMBL" id="OZ023702">
    <property type="protein sequence ID" value="CAK9857362.1"/>
    <property type="molecule type" value="Genomic_DNA"/>
</dbReference>
<name>A0ABP1A469_9BRYO</name>
<proteinExistence type="predicted"/>
<gene>
    <name evidence="1" type="ORF">CSSPJE1EN2_LOCUS357</name>
</gene>
<protein>
    <submittedName>
        <fullName evidence="1">Uncharacterized protein</fullName>
    </submittedName>
</protein>
<sequence>MQLLITVMSMRLETRAFPMHLLQQQKLGRSRGTDRKRATAWIFLPVNSIFFTHNCHQWQHEHCQNQQLQLQLCSKDEKISHLTYQVACLREAMLGHRRVPVLRSSSVYHTF</sequence>
<dbReference type="Proteomes" id="UP001497522">
    <property type="component" value="Chromosome 1"/>
</dbReference>